<dbReference type="InterPro" id="IPR015424">
    <property type="entry name" value="PyrdxlP-dep_Trfase"/>
</dbReference>
<accession>A0ABX1GNI1</accession>
<dbReference type="RefSeq" id="WP_168551647.1">
    <property type="nucleotide sequence ID" value="NZ_JAAWWL010000001.1"/>
</dbReference>
<keyword evidence="5" id="KW-0032">Aminotransferase</keyword>
<reference evidence="5 6" key="1">
    <citation type="submission" date="2020-04" db="EMBL/GenBank/DDBJ databases">
        <authorList>
            <person name="Yoon J."/>
        </authorList>
    </citation>
    <scope>NUCLEOTIDE SEQUENCE [LARGE SCALE GENOMIC DNA]</scope>
    <source>
        <strain evidence="5 6">DJ-13</strain>
    </source>
</reference>
<sequence>MNAFLKKEFGFSSTNIKTLNGYDNKNYLVDTDQGKFIFKTYTKPANMLEIVSAENEMLLHLKTEGFKEIPEPVAFSDGNFLKTATLNNTAQLCRMLTFVNGAFMADVKLKTALVSSLGRFIANLTKALQNFDHVALRARKWEWDLQHVELNKEYVKDIKSSKNRNLVRYFFQQYEQNVIPHLHDFRTACIHNDLNEWNILVRDNEVTGIIDFGDCTHTYLINEIAITATYVFYRSETPLQWVEPLLRAYHEILPIQEKEVSALYYLIAMRLCTSVCNSAHAAKTDPSNEYASISETKAWNMLEEWLQIGSLKAENCFRSAVGYPPIQNATSEEHLTARKKHISDILSISYKKPIAMQKAAFQYMFDASGNTFLDAYNNIPHVGHQHPLVVEAAMRQMNQLNTNTRYLYAQLAEYAEQLLAKFPSSLNKVFFVNSGSAASDLAIRLAICHTKSHNIMVMEHGYHGNSQIGIDISDYKFSNTKGQGQKPFILKASLPDEFRSPYAKAVGENHAQEVRQQLDDFEGKVAAFIAEPVVGCGGQVPLAPGYLKAIYPLVREQGGVCISDEVQTGFGRLGDVFWGFEKQNVVPDIVILGKPMGNGHPIGAVVTTDEIAASFEKGVEFFSSFGGNPVSCEIGKAVLGVIAEEELQKNAFDVGNYYMSSLKELQKQHPEIGDIRGSGLFIGVDIVVPGTKEPNTKLAQYLKNELREKYILVSTDGPFDNVIKSKPPLCFSKANVDQVVDTIQDILRKR</sequence>
<proteinExistence type="inferred from homology"/>
<dbReference type="Gene3D" id="3.30.200.20">
    <property type="entry name" value="Phosphorylase Kinase, domain 1"/>
    <property type="match status" value="1"/>
</dbReference>
<dbReference type="InterPro" id="IPR005814">
    <property type="entry name" value="Aminotrans_3"/>
</dbReference>
<dbReference type="InterPro" id="IPR015422">
    <property type="entry name" value="PyrdxlP-dep_Trfase_small"/>
</dbReference>
<evidence type="ECO:0000256" key="1">
    <source>
        <dbReference type="ARBA" id="ARBA00001933"/>
    </source>
</evidence>
<dbReference type="PANTHER" id="PTHR45688:SF13">
    <property type="entry name" value="ALANINE--GLYOXYLATE AMINOTRANSFERASE 2-LIKE"/>
    <property type="match status" value="1"/>
</dbReference>
<dbReference type="PANTHER" id="PTHR45688">
    <property type="match status" value="1"/>
</dbReference>
<dbReference type="Pfam" id="PF00202">
    <property type="entry name" value="Aminotran_3"/>
    <property type="match status" value="1"/>
</dbReference>
<dbReference type="Proteomes" id="UP000718451">
    <property type="component" value="Unassembled WGS sequence"/>
</dbReference>
<dbReference type="GO" id="GO:0008483">
    <property type="term" value="F:transaminase activity"/>
    <property type="evidence" value="ECO:0007669"/>
    <property type="project" value="UniProtKB-KW"/>
</dbReference>
<protein>
    <submittedName>
        <fullName evidence="5">Aminotransferase class III-fold pyridoxal phosphate-dependent enzyme</fullName>
    </submittedName>
</protein>
<gene>
    <name evidence="5" type="ORF">HCU67_05925</name>
</gene>
<dbReference type="Gene3D" id="3.40.640.10">
    <property type="entry name" value="Type I PLP-dependent aspartate aminotransferase-like (Major domain)"/>
    <property type="match status" value="1"/>
</dbReference>
<dbReference type="PROSITE" id="PS00600">
    <property type="entry name" value="AA_TRANSFER_CLASS_3"/>
    <property type="match status" value="1"/>
</dbReference>
<evidence type="ECO:0000259" key="4">
    <source>
        <dbReference type="Pfam" id="PF01636"/>
    </source>
</evidence>
<keyword evidence="5" id="KW-0808">Transferase</keyword>
<evidence type="ECO:0000313" key="5">
    <source>
        <dbReference type="EMBL" id="NKI31475.1"/>
    </source>
</evidence>
<dbReference type="InterPro" id="IPR002575">
    <property type="entry name" value="Aminoglycoside_PTrfase"/>
</dbReference>
<keyword evidence="6" id="KW-1185">Reference proteome</keyword>
<dbReference type="EMBL" id="JAAWWL010000001">
    <property type="protein sequence ID" value="NKI31475.1"/>
    <property type="molecule type" value="Genomic_DNA"/>
</dbReference>
<evidence type="ECO:0000256" key="3">
    <source>
        <dbReference type="ARBA" id="ARBA00022898"/>
    </source>
</evidence>
<dbReference type="InterPro" id="IPR015421">
    <property type="entry name" value="PyrdxlP-dep_Trfase_major"/>
</dbReference>
<evidence type="ECO:0000313" key="6">
    <source>
        <dbReference type="Proteomes" id="UP000718451"/>
    </source>
</evidence>
<dbReference type="SUPFAM" id="SSF56112">
    <property type="entry name" value="Protein kinase-like (PK-like)"/>
    <property type="match status" value="1"/>
</dbReference>
<dbReference type="InterPro" id="IPR049704">
    <property type="entry name" value="Aminotrans_3_PPA_site"/>
</dbReference>
<dbReference type="Gene3D" id="3.90.1200.10">
    <property type="match status" value="1"/>
</dbReference>
<name>A0ABX1GNI1_9FLAO</name>
<comment type="cofactor">
    <cofactor evidence="1">
        <name>pyridoxal 5'-phosphate</name>
        <dbReference type="ChEBI" id="CHEBI:597326"/>
    </cofactor>
</comment>
<comment type="caution">
    <text evidence="5">The sequence shown here is derived from an EMBL/GenBank/DDBJ whole genome shotgun (WGS) entry which is preliminary data.</text>
</comment>
<evidence type="ECO:0000256" key="2">
    <source>
        <dbReference type="ARBA" id="ARBA00008954"/>
    </source>
</evidence>
<dbReference type="Gene3D" id="3.90.1150.10">
    <property type="entry name" value="Aspartate Aminotransferase, domain 1"/>
    <property type="match status" value="1"/>
</dbReference>
<dbReference type="Pfam" id="PF01636">
    <property type="entry name" value="APH"/>
    <property type="match status" value="1"/>
</dbReference>
<dbReference type="InterPro" id="IPR011009">
    <property type="entry name" value="Kinase-like_dom_sf"/>
</dbReference>
<organism evidence="5 6">
    <name type="scientific">Croceivirga thetidis</name>
    <dbReference type="NCBI Taxonomy" id="2721623"/>
    <lineage>
        <taxon>Bacteria</taxon>
        <taxon>Pseudomonadati</taxon>
        <taxon>Bacteroidota</taxon>
        <taxon>Flavobacteriia</taxon>
        <taxon>Flavobacteriales</taxon>
        <taxon>Flavobacteriaceae</taxon>
        <taxon>Croceivirga</taxon>
    </lineage>
</organism>
<feature type="domain" description="Aminoglycoside phosphotransferase" evidence="4">
    <location>
        <begin position="20"/>
        <end position="250"/>
    </location>
</feature>
<comment type="similarity">
    <text evidence="2">Belongs to the class-III pyridoxal-phosphate-dependent aminotransferase family.</text>
</comment>
<keyword evidence="3" id="KW-0663">Pyridoxal phosphate</keyword>
<dbReference type="CDD" id="cd00610">
    <property type="entry name" value="OAT_like"/>
    <property type="match status" value="1"/>
</dbReference>
<dbReference type="SUPFAM" id="SSF53383">
    <property type="entry name" value="PLP-dependent transferases"/>
    <property type="match status" value="1"/>
</dbReference>